<evidence type="ECO:0008006" key="4">
    <source>
        <dbReference type="Google" id="ProtNLM"/>
    </source>
</evidence>
<accession>A0ABN2LLF8</accession>
<organism evidence="2 3">
    <name type="scientific">Luedemannella flava</name>
    <dbReference type="NCBI Taxonomy" id="349316"/>
    <lineage>
        <taxon>Bacteria</taxon>
        <taxon>Bacillati</taxon>
        <taxon>Actinomycetota</taxon>
        <taxon>Actinomycetes</taxon>
        <taxon>Micromonosporales</taxon>
        <taxon>Micromonosporaceae</taxon>
        <taxon>Luedemannella</taxon>
    </lineage>
</organism>
<feature type="transmembrane region" description="Helical" evidence="1">
    <location>
        <begin position="95"/>
        <end position="121"/>
    </location>
</feature>
<evidence type="ECO:0000313" key="3">
    <source>
        <dbReference type="Proteomes" id="UP001500218"/>
    </source>
</evidence>
<name>A0ABN2LLF8_9ACTN</name>
<reference evidence="2 3" key="1">
    <citation type="journal article" date="2019" name="Int. J. Syst. Evol. Microbiol.">
        <title>The Global Catalogue of Microorganisms (GCM) 10K type strain sequencing project: providing services to taxonomists for standard genome sequencing and annotation.</title>
        <authorList>
            <consortium name="The Broad Institute Genomics Platform"/>
            <consortium name="The Broad Institute Genome Sequencing Center for Infectious Disease"/>
            <person name="Wu L."/>
            <person name="Ma J."/>
        </authorList>
    </citation>
    <scope>NUCLEOTIDE SEQUENCE [LARGE SCALE GENOMIC DNA]</scope>
    <source>
        <strain evidence="2 3">JCM 13250</strain>
    </source>
</reference>
<keyword evidence="3" id="KW-1185">Reference proteome</keyword>
<dbReference type="EMBL" id="BAAALT010000031">
    <property type="protein sequence ID" value="GAA1792297.1"/>
    <property type="molecule type" value="Genomic_DNA"/>
</dbReference>
<evidence type="ECO:0000313" key="2">
    <source>
        <dbReference type="EMBL" id="GAA1792297.1"/>
    </source>
</evidence>
<comment type="caution">
    <text evidence="2">The sequence shown here is derived from an EMBL/GenBank/DDBJ whole genome shotgun (WGS) entry which is preliminary data.</text>
</comment>
<dbReference type="RefSeq" id="WP_344127259.1">
    <property type="nucleotide sequence ID" value="NZ_BAAALT010000031.1"/>
</dbReference>
<dbReference type="Proteomes" id="UP001500218">
    <property type="component" value="Unassembled WGS sequence"/>
</dbReference>
<keyword evidence="1" id="KW-0472">Membrane</keyword>
<dbReference type="Gene3D" id="3.40.50.12580">
    <property type="match status" value="1"/>
</dbReference>
<sequence length="694" mass="74199">MTTPLPVAARPTRRWLYAFGAVGPLLYLAALLPAPLLFALAFAGAYAAELVLPRLAPGLTLQLTRAGLGATTRELLRDGAVPILLLRDGGYSPTAVVIVAVLLLAVSALRGAACAALRLLATLRRLPLPTRNLDLSALRLPAAPPRWLPGAEQPELRLLSAPAVAGILLDVAIGARVATIVGFAVSLTLGVALTAVAGVQLLRHRFLADERRLRAEVLRQIREYRPEVLLYFSIGPGTGTTYQVDTWLDTLARLGRRAMILVRERPHVTQIGPTALPIVCVPGGPDVMDLDLPDLRAVLYPGNVGKNIHMLRRNGVRHVFIAHGDSDKSASTNPFTRAYDQVWVAGPAGRDRYRVAGAAVRDESIVEVGRPQVDAVHTGPPAGPFTVLYAPTWEGWADDLAVSSLATMGPRIVRTLLGVRPQLRVIYKPHPLTGYLDPATRRAHRAIVELLARDTEARRTSPAWAATVAAEEPVRAATRERLASLGRLLDDASAGGSLLSRLLGNPWADNTTHAAAHGRPDEQRVAGLVAAQRVRCAAFWASGGSWAHRVVTGPWPDLYSCFNETHLMIADISAVVSDFLAADKPYVVCNLDGVTEKAFRARHTAARGGHVLAPGDLDGLADLVNAARTPAGDLFADERAATRTYLLGPDTPTAITRWRGALEALIARPYGGLDGTRAQGADDQGAAKVTFTFS</sequence>
<protein>
    <recommendedName>
        <fullName evidence="4">CDP-Glycerol:Poly(Glycerophosphate) glycerophosphotransferase</fullName>
    </recommendedName>
</protein>
<keyword evidence="1" id="KW-1133">Transmembrane helix</keyword>
<feature type="transmembrane region" description="Helical" evidence="1">
    <location>
        <begin position="15"/>
        <end position="48"/>
    </location>
</feature>
<evidence type="ECO:0000256" key="1">
    <source>
        <dbReference type="SAM" id="Phobius"/>
    </source>
</evidence>
<feature type="transmembrane region" description="Helical" evidence="1">
    <location>
        <begin position="180"/>
        <end position="202"/>
    </location>
</feature>
<dbReference type="InterPro" id="IPR043148">
    <property type="entry name" value="TagF_C"/>
</dbReference>
<proteinExistence type="predicted"/>
<keyword evidence="1" id="KW-0812">Transmembrane</keyword>
<gene>
    <name evidence="2" type="ORF">GCM10009682_12830</name>
</gene>